<dbReference type="CDD" id="cd00254">
    <property type="entry name" value="LT-like"/>
    <property type="match status" value="1"/>
</dbReference>
<protein>
    <submittedName>
        <fullName evidence="5">Lytic murein transglycosylase</fullName>
    </submittedName>
</protein>
<dbReference type="Gene3D" id="1.10.530.10">
    <property type="match status" value="1"/>
</dbReference>
<dbReference type="Pfam" id="PF01464">
    <property type="entry name" value="SLT"/>
    <property type="match status" value="1"/>
</dbReference>
<sequence>MMIRTFFPAAAVLLACASPALAQHTEAGLSSAEADDASAAVFELIEHRTAAARSFSAAAADPPVMTVSATRAAPPRGRERFLAFIRAAELRHALPNGLLDALIAVESAYQPGVVSRAGAMGLAQLMPATARALGVLDPFDARMNVDGGARFLRAMLDKFGSVTLALAAYNAGPAAVMRARGIPANSETPTYVRKVLSAWRLGSF</sequence>
<name>A0A2A4B792_9SPHN</name>
<dbReference type="PANTHER" id="PTHR37423">
    <property type="entry name" value="SOLUBLE LYTIC MUREIN TRANSGLYCOSYLASE-RELATED"/>
    <property type="match status" value="1"/>
</dbReference>
<feature type="signal peptide" evidence="3">
    <location>
        <begin position="1"/>
        <end position="22"/>
    </location>
</feature>
<organism evidence="5 6">
    <name type="scientific">Sphingomonas spermidinifaciens</name>
    <dbReference type="NCBI Taxonomy" id="1141889"/>
    <lineage>
        <taxon>Bacteria</taxon>
        <taxon>Pseudomonadati</taxon>
        <taxon>Pseudomonadota</taxon>
        <taxon>Alphaproteobacteria</taxon>
        <taxon>Sphingomonadales</taxon>
        <taxon>Sphingomonadaceae</taxon>
        <taxon>Sphingomonas</taxon>
    </lineage>
</organism>
<keyword evidence="6" id="KW-1185">Reference proteome</keyword>
<evidence type="ECO:0000313" key="6">
    <source>
        <dbReference type="Proteomes" id="UP000218366"/>
    </source>
</evidence>
<reference evidence="5 6" key="1">
    <citation type="submission" date="2017-09" db="EMBL/GenBank/DDBJ databases">
        <title>Sphingomonas spermidinifaciens 9NM-10, whole genome shotgun sequence.</title>
        <authorList>
            <person name="Feng G."/>
            <person name="Zhu H."/>
        </authorList>
    </citation>
    <scope>NUCLEOTIDE SEQUENCE [LARGE SCALE GENOMIC DNA]</scope>
    <source>
        <strain evidence="5 6">9NM-10</strain>
    </source>
</reference>
<proteinExistence type="inferred from homology"/>
<comment type="caution">
    <text evidence="5">The sequence shown here is derived from an EMBL/GenBank/DDBJ whole genome shotgun (WGS) entry which is preliminary data.</text>
</comment>
<feature type="domain" description="Transglycosylase SLT" evidence="4">
    <location>
        <begin position="85"/>
        <end position="187"/>
    </location>
</feature>
<comment type="similarity">
    <text evidence="1">Belongs to the transglycosylase Slt family.</text>
</comment>
<dbReference type="InterPro" id="IPR008258">
    <property type="entry name" value="Transglycosylase_SLT_dom_1"/>
</dbReference>
<dbReference type="Proteomes" id="UP000218366">
    <property type="component" value="Unassembled WGS sequence"/>
</dbReference>
<dbReference type="EMBL" id="NWMW01000001">
    <property type="protein sequence ID" value="PCD03822.1"/>
    <property type="molecule type" value="Genomic_DNA"/>
</dbReference>
<evidence type="ECO:0000259" key="4">
    <source>
        <dbReference type="Pfam" id="PF01464"/>
    </source>
</evidence>
<evidence type="ECO:0000256" key="1">
    <source>
        <dbReference type="ARBA" id="ARBA00007734"/>
    </source>
</evidence>
<evidence type="ECO:0000313" key="5">
    <source>
        <dbReference type="EMBL" id="PCD03822.1"/>
    </source>
</evidence>
<dbReference type="SUPFAM" id="SSF53955">
    <property type="entry name" value="Lysozyme-like"/>
    <property type="match status" value="1"/>
</dbReference>
<evidence type="ECO:0000256" key="2">
    <source>
        <dbReference type="ARBA" id="ARBA00009387"/>
    </source>
</evidence>
<dbReference type="OrthoDB" id="9815002at2"/>
<dbReference type="PANTHER" id="PTHR37423:SF2">
    <property type="entry name" value="MEMBRANE-BOUND LYTIC MUREIN TRANSGLYCOSYLASE C"/>
    <property type="match status" value="1"/>
</dbReference>
<dbReference type="InterPro" id="IPR023346">
    <property type="entry name" value="Lysozyme-like_dom_sf"/>
</dbReference>
<accession>A0A2A4B792</accession>
<evidence type="ECO:0000256" key="3">
    <source>
        <dbReference type="SAM" id="SignalP"/>
    </source>
</evidence>
<comment type="similarity">
    <text evidence="2">Belongs to the virb1 family.</text>
</comment>
<gene>
    <name evidence="5" type="ORF">COC42_05645</name>
</gene>
<dbReference type="PROSITE" id="PS51257">
    <property type="entry name" value="PROKAR_LIPOPROTEIN"/>
    <property type="match status" value="1"/>
</dbReference>
<keyword evidence="3" id="KW-0732">Signal</keyword>
<dbReference type="AlphaFoldDB" id="A0A2A4B792"/>
<feature type="chain" id="PRO_5011997348" evidence="3">
    <location>
        <begin position="23"/>
        <end position="204"/>
    </location>
</feature>